<name>A0A173VI68_PARDI</name>
<feature type="transmembrane region" description="Helical" evidence="1">
    <location>
        <begin position="42"/>
        <end position="61"/>
    </location>
</feature>
<evidence type="ECO:0000256" key="1">
    <source>
        <dbReference type="SAM" id="Phobius"/>
    </source>
</evidence>
<keyword evidence="1" id="KW-0472">Membrane</keyword>
<reference evidence="2 3" key="1">
    <citation type="submission" date="2015-09" db="EMBL/GenBank/DDBJ databases">
        <authorList>
            <consortium name="Pathogen Informatics"/>
        </authorList>
    </citation>
    <scope>NUCLEOTIDE SEQUENCE [LARGE SCALE GENOMIC DNA]</scope>
    <source>
        <strain evidence="2 3">2789STDY5608872</strain>
    </source>
</reference>
<feature type="transmembrane region" description="Helical" evidence="1">
    <location>
        <begin position="133"/>
        <end position="152"/>
    </location>
</feature>
<evidence type="ECO:0000313" key="3">
    <source>
        <dbReference type="Proteomes" id="UP000095591"/>
    </source>
</evidence>
<organism evidence="2 3">
    <name type="scientific">Parabacteroides distasonis</name>
    <dbReference type="NCBI Taxonomy" id="823"/>
    <lineage>
        <taxon>Bacteria</taxon>
        <taxon>Pseudomonadati</taxon>
        <taxon>Bacteroidota</taxon>
        <taxon>Bacteroidia</taxon>
        <taxon>Bacteroidales</taxon>
        <taxon>Tannerellaceae</taxon>
        <taxon>Parabacteroides</taxon>
    </lineage>
</organism>
<protein>
    <recommendedName>
        <fullName evidence="4">Holin</fullName>
    </recommendedName>
</protein>
<dbReference type="AlphaFoldDB" id="A0A173VI68"/>
<gene>
    <name evidence="2" type="ORF">ERS852429_02977</name>
</gene>
<accession>A0A173VI68</accession>
<feature type="transmembrane region" description="Helical" evidence="1">
    <location>
        <begin position="104"/>
        <end position="121"/>
    </location>
</feature>
<dbReference type="RefSeq" id="WP_157355089.1">
    <property type="nucleotide sequence ID" value="NZ_CYXP01000007.1"/>
</dbReference>
<feature type="transmembrane region" description="Helical" evidence="1">
    <location>
        <begin position="73"/>
        <end position="92"/>
    </location>
</feature>
<sequence>MIYSIIMYRYFSYISDLANWAKSIAIAAVVTAMDFVSPIENFLVVILSLAFIDTFWGLAADHGDFRKSKFIRSWVYMLIYLLIIIVSFWIGMMMDSSEDNAKAFVSWITWAMIWFYGTNVLKNIGKVFPDNKVIAFLYWVAAVKFISKVNFLDEYNKTKNKKGSPDPKG</sequence>
<keyword evidence="1" id="KW-1133">Transmembrane helix</keyword>
<dbReference type="EMBL" id="CYXP01000007">
    <property type="protein sequence ID" value="CUN25835.1"/>
    <property type="molecule type" value="Genomic_DNA"/>
</dbReference>
<proteinExistence type="predicted"/>
<evidence type="ECO:0000313" key="2">
    <source>
        <dbReference type="EMBL" id="CUN25835.1"/>
    </source>
</evidence>
<keyword evidence="1" id="KW-0812">Transmembrane</keyword>
<dbReference type="Proteomes" id="UP000095591">
    <property type="component" value="Unassembled WGS sequence"/>
</dbReference>
<evidence type="ECO:0008006" key="4">
    <source>
        <dbReference type="Google" id="ProtNLM"/>
    </source>
</evidence>